<dbReference type="InterPro" id="IPR058031">
    <property type="entry name" value="AAA_lid_NorR"/>
</dbReference>
<sequence length="519" mass="57457">MCDKDPFEKLASGDRIRALEALYHLINLIRSKTDLKEMASRGLTEVLSFMRADAGVFYKIDSAGLLLPLAYTNLSERTCQDLTENPVKVGECLCGKIAASGDEIVIMENASVDYRVSRKSVQLEGMDFYAGLPVMSGDRVVGVLCVITHAKYNLDQIGLTVLRQLTAPLGMAMENAQFIAKISQERENLKKENQRLRKIVDSGFRVDEIIGSSQAIKSVFRMIHQVAKTPSAVLLTGESGSGKELVAQSIHKLSDRKKKPFIAINCGALADSVIESELFGHEKGSFTDAKGVRRGYLEQADGGTLFLDEVHLLSPSAQIKLLRAVQEKEVLRVGSEKTVSTDFRIIAASNISLDQAVDDGAFRSDLYYRLNVVQIEMPPLRARVEDIPALACHFAKQFALAVSKQIDRISPETTDILQQYPWPGNVRELQNAMERAVVVSSDSTIKPEDLHPSLISSAKQRSSYNSLSLEMVELIHIQRVLSMVNGEKRKAAKLLGIHPTTLWRKLSKLHFQTMQNATG</sequence>
<dbReference type="SUPFAM" id="SSF55781">
    <property type="entry name" value="GAF domain-like"/>
    <property type="match status" value="1"/>
</dbReference>
<evidence type="ECO:0000256" key="1">
    <source>
        <dbReference type="ARBA" id="ARBA00022741"/>
    </source>
</evidence>
<dbReference type="FunFam" id="3.40.50.300:FF:000006">
    <property type="entry name" value="DNA-binding transcriptional regulator NtrC"/>
    <property type="match status" value="1"/>
</dbReference>
<dbReference type="InterPro" id="IPR003018">
    <property type="entry name" value="GAF"/>
</dbReference>
<accession>A0A3B1BUG5</accession>
<dbReference type="PANTHER" id="PTHR32071">
    <property type="entry name" value="TRANSCRIPTIONAL REGULATORY PROTEIN"/>
    <property type="match status" value="1"/>
</dbReference>
<keyword evidence="3" id="KW-0805">Transcription regulation</keyword>
<keyword evidence="2" id="KW-0067">ATP-binding</keyword>
<evidence type="ECO:0000256" key="5">
    <source>
        <dbReference type="ARBA" id="ARBA00023163"/>
    </source>
</evidence>
<evidence type="ECO:0000256" key="6">
    <source>
        <dbReference type="SAM" id="Coils"/>
    </source>
</evidence>
<dbReference type="InterPro" id="IPR025944">
    <property type="entry name" value="Sigma_54_int_dom_CS"/>
</dbReference>
<dbReference type="AlphaFoldDB" id="A0A3B1BUG5"/>
<dbReference type="Pfam" id="PF02954">
    <property type="entry name" value="HTH_8"/>
    <property type="match status" value="1"/>
</dbReference>
<dbReference type="InterPro" id="IPR025662">
    <property type="entry name" value="Sigma_54_int_dom_ATP-bd_1"/>
</dbReference>
<reference evidence="8" key="1">
    <citation type="submission" date="2018-06" db="EMBL/GenBank/DDBJ databases">
        <authorList>
            <person name="Zhirakovskaya E."/>
        </authorList>
    </citation>
    <scope>NUCLEOTIDE SEQUENCE</scope>
</reference>
<dbReference type="GO" id="GO:0005524">
    <property type="term" value="F:ATP binding"/>
    <property type="evidence" value="ECO:0007669"/>
    <property type="project" value="UniProtKB-KW"/>
</dbReference>
<dbReference type="Gene3D" id="3.40.50.300">
    <property type="entry name" value="P-loop containing nucleotide triphosphate hydrolases"/>
    <property type="match status" value="1"/>
</dbReference>
<dbReference type="PROSITE" id="PS00675">
    <property type="entry name" value="SIGMA54_INTERACT_1"/>
    <property type="match status" value="1"/>
</dbReference>
<evidence type="ECO:0000259" key="7">
    <source>
        <dbReference type="PROSITE" id="PS50045"/>
    </source>
</evidence>
<gene>
    <name evidence="8" type="ORF">MNBD_NITROSPINAE03-2010</name>
</gene>
<dbReference type="InterPro" id="IPR009057">
    <property type="entry name" value="Homeodomain-like_sf"/>
</dbReference>
<dbReference type="GO" id="GO:0006355">
    <property type="term" value="P:regulation of DNA-templated transcription"/>
    <property type="evidence" value="ECO:0007669"/>
    <property type="project" value="InterPro"/>
</dbReference>
<dbReference type="Gene3D" id="1.10.10.60">
    <property type="entry name" value="Homeodomain-like"/>
    <property type="match status" value="1"/>
</dbReference>
<dbReference type="SMART" id="SM00065">
    <property type="entry name" value="GAF"/>
    <property type="match status" value="1"/>
</dbReference>
<dbReference type="InterPro" id="IPR029016">
    <property type="entry name" value="GAF-like_dom_sf"/>
</dbReference>
<dbReference type="InterPro" id="IPR002078">
    <property type="entry name" value="Sigma_54_int"/>
</dbReference>
<name>A0A3B1BUG5_9ZZZZ</name>
<feature type="domain" description="Sigma-54 factor interaction" evidence="7">
    <location>
        <begin position="209"/>
        <end position="438"/>
    </location>
</feature>
<dbReference type="Gene3D" id="1.10.8.60">
    <property type="match status" value="1"/>
</dbReference>
<dbReference type="SUPFAM" id="SSF52540">
    <property type="entry name" value="P-loop containing nucleoside triphosphate hydrolases"/>
    <property type="match status" value="1"/>
</dbReference>
<keyword evidence="1" id="KW-0547">Nucleotide-binding</keyword>
<organism evidence="8">
    <name type="scientific">hydrothermal vent metagenome</name>
    <dbReference type="NCBI Taxonomy" id="652676"/>
    <lineage>
        <taxon>unclassified sequences</taxon>
        <taxon>metagenomes</taxon>
        <taxon>ecological metagenomes</taxon>
    </lineage>
</organism>
<evidence type="ECO:0000313" key="8">
    <source>
        <dbReference type="EMBL" id="VAX15853.1"/>
    </source>
</evidence>
<dbReference type="PROSITE" id="PS00676">
    <property type="entry name" value="SIGMA54_INTERACT_2"/>
    <property type="match status" value="1"/>
</dbReference>
<dbReference type="InterPro" id="IPR025943">
    <property type="entry name" value="Sigma_54_int_dom_ATP-bd_2"/>
</dbReference>
<dbReference type="GO" id="GO:0043565">
    <property type="term" value="F:sequence-specific DNA binding"/>
    <property type="evidence" value="ECO:0007669"/>
    <property type="project" value="InterPro"/>
</dbReference>
<dbReference type="InterPro" id="IPR027417">
    <property type="entry name" value="P-loop_NTPase"/>
</dbReference>
<keyword evidence="6" id="KW-0175">Coiled coil</keyword>
<keyword evidence="5" id="KW-0804">Transcription</keyword>
<evidence type="ECO:0000256" key="2">
    <source>
        <dbReference type="ARBA" id="ARBA00022840"/>
    </source>
</evidence>
<keyword evidence="4" id="KW-0238">DNA-binding</keyword>
<dbReference type="Gene3D" id="3.30.450.40">
    <property type="match status" value="1"/>
</dbReference>
<dbReference type="EMBL" id="UOGB01000035">
    <property type="protein sequence ID" value="VAX15853.1"/>
    <property type="molecule type" value="Genomic_DNA"/>
</dbReference>
<proteinExistence type="predicted"/>
<dbReference type="InterPro" id="IPR003593">
    <property type="entry name" value="AAA+_ATPase"/>
</dbReference>
<protein>
    <submittedName>
        <fullName evidence="8">Response regulator of zinc sigma-54-dependent two-component system</fullName>
    </submittedName>
</protein>
<evidence type="ECO:0000256" key="4">
    <source>
        <dbReference type="ARBA" id="ARBA00023125"/>
    </source>
</evidence>
<dbReference type="Pfam" id="PF00158">
    <property type="entry name" value="Sigma54_activat"/>
    <property type="match status" value="1"/>
</dbReference>
<dbReference type="SMART" id="SM00382">
    <property type="entry name" value="AAA"/>
    <property type="match status" value="1"/>
</dbReference>
<dbReference type="PROSITE" id="PS00688">
    <property type="entry name" value="SIGMA54_INTERACT_3"/>
    <property type="match status" value="1"/>
</dbReference>
<dbReference type="Pfam" id="PF13185">
    <property type="entry name" value="GAF_2"/>
    <property type="match status" value="1"/>
</dbReference>
<dbReference type="Pfam" id="PF25601">
    <property type="entry name" value="AAA_lid_14"/>
    <property type="match status" value="1"/>
</dbReference>
<dbReference type="SUPFAM" id="SSF46689">
    <property type="entry name" value="Homeodomain-like"/>
    <property type="match status" value="1"/>
</dbReference>
<evidence type="ECO:0000256" key="3">
    <source>
        <dbReference type="ARBA" id="ARBA00023015"/>
    </source>
</evidence>
<dbReference type="CDD" id="cd00009">
    <property type="entry name" value="AAA"/>
    <property type="match status" value="1"/>
</dbReference>
<feature type="coiled-coil region" evidence="6">
    <location>
        <begin position="175"/>
        <end position="202"/>
    </location>
</feature>
<dbReference type="PROSITE" id="PS50045">
    <property type="entry name" value="SIGMA54_INTERACT_4"/>
    <property type="match status" value="1"/>
</dbReference>
<dbReference type="InterPro" id="IPR002197">
    <property type="entry name" value="HTH_Fis"/>
</dbReference>